<feature type="compositionally biased region" description="Polar residues" evidence="2">
    <location>
        <begin position="463"/>
        <end position="474"/>
    </location>
</feature>
<organism evidence="4 5">
    <name type="scientific">Cochliobolus heterostrophus (strain C5 / ATCC 48332 / race O)</name>
    <name type="common">Southern corn leaf blight fungus</name>
    <name type="synonym">Bipolaris maydis</name>
    <dbReference type="NCBI Taxonomy" id="701091"/>
    <lineage>
        <taxon>Eukaryota</taxon>
        <taxon>Fungi</taxon>
        <taxon>Dikarya</taxon>
        <taxon>Ascomycota</taxon>
        <taxon>Pezizomycotina</taxon>
        <taxon>Dothideomycetes</taxon>
        <taxon>Pleosporomycetidae</taxon>
        <taxon>Pleosporales</taxon>
        <taxon>Pleosporineae</taxon>
        <taxon>Pleosporaceae</taxon>
        <taxon>Bipolaris</taxon>
    </lineage>
</organism>
<feature type="region of interest" description="Disordered" evidence="2">
    <location>
        <begin position="240"/>
        <end position="259"/>
    </location>
</feature>
<dbReference type="PROSITE" id="PS50048">
    <property type="entry name" value="ZN2_CY6_FUNGAL_2"/>
    <property type="match status" value="1"/>
</dbReference>
<feature type="compositionally biased region" description="Basic and acidic residues" evidence="2">
    <location>
        <begin position="303"/>
        <end position="313"/>
    </location>
</feature>
<dbReference type="GO" id="GO:0000981">
    <property type="term" value="F:DNA-binding transcription factor activity, RNA polymerase II-specific"/>
    <property type="evidence" value="ECO:0007669"/>
    <property type="project" value="InterPro"/>
</dbReference>
<dbReference type="Pfam" id="PF00172">
    <property type="entry name" value="Zn_clus"/>
    <property type="match status" value="1"/>
</dbReference>
<dbReference type="Gene3D" id="4.10.240.10">
    <property type="entry name" value="Zn(2)-C6 fungal-type DNA-binding domain"/>
    <property type="match status" value="1"/>
</dbReference>
<gene>
    <name evidence="4" type="ORF">COCHEDRAFT_1114252</name>
</gene>
<feature type="region of interest" description="Disordered" evidence="2">
    <location>
        <begin position="267"/>
        <end position="336"/>
    </location>
</feature>
<dbReference type="EMBL" id="KB445583">
    <property type="protein sequence ID" value="EMD86881.1"/>
    <property type="molecule type" value="Genomic_DNA"/>
</dbReference>
<dbReference type="InterPro" id="IPR001138">
    <property type="entry name" value="Zn2Cys6_DnaBD"/>
</dbReference>
<dbReference type="Proteomes" id="UP000016936">
    <property type="component" value="Unassembled WGS sequence"/>
</dbReference>
<name>M2TYI0_COCH5</name>
<dbReference type="OrthoDB" id="5394557at2759"/>
<dbReference type="eggNOG" id="ENOG502S7RA">
    <property type="taxonomic scope" value="Eukaryota"/>
</dbReference>
<dbReference type="GO" id="GO:0008270">
    <property type="term" value="F:zinc ion binding"/>
    <property type="evidence" value="ECO:0007669"/>
    <property type="project" value="InterPro"/>
</dbReference>
<evidence type="ECO:0000256" key="2">
    <source>
        <dbReference type="SAM" id="MobiDB-lite"/>
    </source>
</evidence>
<keyword evidence="1" id="KW-0539">Nucleus</keyword>
<dbReference type="InterPro" id="IPR036864">
    <property type="entry name" value="Zn2-C6_fun-type_DNA-bd_sf"/>
</dbReference>
<feature type="region of interest" description="Disordered" evidence="2">
    <location>
        <begin position="437"/>
        <end position="501"/>
    </location>
</feature>
<evidence type="ECO:0000313" key="5">
    <source>
        <dbReference type="Proteomes" id="UP000016936"/>
    </source>
</evidence>
<dbReference type="HOGENOM" id="CLU_043191_0_0_1"/>
<dbReference type="CDD" id="cd00067">
    <property type="entry name" value="GAL4"/>
    <property type="match status" value="1"/>
</dbReference>
<evidence type="ECO:0000259" key="3">
    <source>
        <dbReference type="PROSITE" id="PS50048"/>
    </source>
</evidence>
<evidence type="ECO:0000256" key="1">
    <source>
        <dbReference type="ARBA" id="ARBA00023242"/>
    </source>
</evidence>
<protein>
    <recommendedName>
        <fullName evidence="3">Zn(2)-C6 fungal-type domain-containing protein</fullName>
    </recommendedName>
</protein>
<dbReference type="AlphaFoldDB" id="M2TYI0"/>
<accession>M2TYI0</accession>
<dbReference type="SMART" id="SM00066">
    <property type="entry name" value="GAL4"/>
    <property type="match status" value="1"/>
</dbReference>
<proteinExistence type="predicted"/>
<reference evidence="5" key="2">
    <citation type="journal article" date="2013" name="PLoS Genet.">
        <title>Comparative genome structure, secondary metabolite, and effector coding capacity across Cochliobolus pathogens.</title>
        <authorList>
            <person name="Condon B.J."/>
            <person name="Leng Y."/>
            <person name="Wu D."/>
            <person name="Bushley K.E."/>
            <person name="Ohm R.A."/>
            <person name="Otillar R."/>
            <person name="Martin J."/>
            <person name="Schackwitz W."/>
            <person name="Grimwood J."/>
            <person name="MohdZainudin N."/>
            <person name="Xue C."/>
            <person name="Wang R."/>
            <person name="Manning V.A."/>
            <person name="Dhillon B."/>
            <person name="Tu Z.J."/>
            <person name="Steffenson B.J."/>
            <person name="Salamov A."/>
            <person name="Sun H."/>
            <person name="Lowry S."/>
            <person name="LaButti K."/>
            <person name="Han J."/>
            <person name="Copeland A."/>
            <person name="Lindquist E."/>
            <person name="Barry K."/>
            <person name="Schmutz J."/>
            <person name="Baker S.E."/>
            <person name="Ciuffetti L.M."/>
            <person name="Grigoriev I.V."/>
            <person name="Zhong S."/>
            <person name="Turgeon B.G."/>
        </authorList>
    </citation>
    <scope>NUCLEOTIDE SEQUENCE [LARGE SCALE GENOMIC DNA]</scope>
    <source>
        <strain evidence="5">C5 / ATCC 48332 / race O</strain>
    </source>
</reference>
<evidence type="ECO:0000313" key="4">
    <source>
        <dbReference type="EMBL" id="EMD86881.1"/>
    </source>
</evidence>
<reference evidence="4 5" key="1">
    <citation type="journal article" date="2012" name="PLoS Pathog.">
        <title>Diverse lifestyles and strategies of plant pathogenesis encoded in the genomes of eighteen Dothideomycetes fungi.</title>
        <authorList>
            <person name="Ohm R.A."/>
            <person name="Feau N."/>
            <person name="Henrissat B."/>
            <person name="Schoch C.L."/>
            <person name="Horwitz B.A."/>
            <person name="Barry K.W."/>
            <person name="Condon B.J."/>
            <person name="Copeland A.C."/>
            <person name="Dhillon B."/>
            <person name="Glaser F."/>
            <person name="Hesse C.N."/>
            <person name="Kosti I."/>
            <person name="LaButti K."/>
            <person name="Lindquist E.A."/>
            <person name="Lucas S."/>
            <person name="Salamov A.A."/>
            <person name="Bradshaw R.E."/>
            <person name="Ciuffetti L."/>
            <person name="Hamelin R.C."/>
            <person name="Kema G.H.J."/>
            <person name="Lawrence C."/>
            <person name="Scott J.A."/>
            <person name="Spatafora J.W."/>
            <person name="Turgeon B.G."/>
            <person name="de Wit P.J.G.M."/>
            <person name="Zhong S."/>
            <person name="Goodwin S.B."/>
            <person name="Grigoriev I.V."/>
        </authorList>
    </citation>
    <scope>NUCLEOTIDE SEQUENCE [LARGE SCALE GENOMIC DNA]</scope>
    <source>
        <strain evidence="5">C5 / ATCC 48332 / race O</strain>
    </source>
</reference>
<feature type="domain" description="Zn(2)-C6 fungal-type" evidence="3">
    <location>
        <begin position="75"/>
        <end position="111"/>
    </location>
</feature>
<keyword evidence="5" id="KW-1185">Reference proteome</keyword>
<dbReference type="OMA" id="DQMQDAR"/>
<sequence length="501" mass="54175">MEYEGQRHCLSHNISCQTYIYDDRHAPLTLSHNTRENPRSYPVGGPVGGMHTRAMLGGEDHMVESGPVRRRIAVACARCRKRKIRCSGDPGNGSGCLNCRAAGVESINCQFHRVGSDVVHKVMDNINMAHNLSSLAGAPQMMPVYQSGGNSSLYQRAMPIQYSQYPTIDTKSTYAPAWTVPFPEDASPVEAFNLEQSPGFIPNTAPMANASMYGSSYRGIDPEARSLGGACFDQESFNGLPCATSNGRVTPPDISPLDASMSSLQLSLPERPRPRQTHPPEPSVTRRHLPMPQPNPAQSSRNAVDKSQDERLRSARVSSSSVIDNKGSFSRPPIPWVVEGGNQANVSGVSPTNDAKQVIAQPRLHDSTENPTGYFPTTGDIATTSTGPQLELAFSTPGLLDGMSASAQATAYSCVRGSRQIAPGDLQSNIYGFENKHSAKRSSTVGDLPSNHPLGTSHRYNPLNHSPPQNSSSSRKPHRDTCHGRNTRLQRTSVGSLKATY</sequence>
<dbReference type="SUPFAM" id="SSF57701">
    <property type="entry name" value="Zn2/Cys6 DNA-binding domain"/>
    <property type="match status" value="1"/>
</dbReference>